<comment type="caution">
    <text evidence="2">The sequence shown here is derived from an EMBL/GenBank/DDBJ whole genome shotgun (WGS) entry which is preliminary data.</text>
</comment>
<dbReference type="InterPro" id="IPR011051">
    <property type="entry name" value="RmlC_Cupin_sf"/>
</dbReference>
<keyword evidence="1" id="KW-0479">Metal-binding</keyword>
<name>A0A3D8VH46_9GAMM</name>
<sequence>MKHKRFRFGPGFRVAFDVRKVQAAEMVIAPGDSEGGPDNRHRGADQWLYVVSGTGLAIVEGRRQPLKAGSLLVVERGERHEIRNTGRTRLKTVNFYYPPAYDREEEPLPAGRK</sequence>
<dbReference type="AlphaFoldDB" id="A0A3D8VH46"/>
<keyword evidence="3" id="KW-1185">Reference proteome</keyword>
<dbReference type="PANTHER" id="PTHR35848">
    <property type="entry name" value="OXALATE-BINDING PROTEIN"/>
    <property type="match status" value="1"/>
</dbReference>
<reference evidence="2 3" key="1">
    <citation type="submission" date="2018-08" db="EMBL/GenBank/DDBJ databases">
        <title>Lysobacter soli KCTC 22011, whole genome shotgun sequence.</title>
        <authorList>
            <person name="Zhang X."/>
            <person name="Feng G."/>
            <person name="Zhu H."/>
        </authorList>
    </citation>
    <scope>NUCLEOTIDE SEQUENCE [LARGE SCALE GENOMIC DNA]</scope>
    <source>
        <strain evidence="2 3">KCTC 22011</strain>
    </source>
</reference>
<dbReference type="Proteomes" id="UP000256829">
    <property type="component" value="Unassembled WGS sequence"/>
</dbReference>
<evidence type="ECO:0000256" key="1">
    <source>
        <dbReference type="ARBA" id="ARBA00022723"/>
    </source>
</evidence>
<dbReference type="RefSeq" id="WP_115841553.1">
    <property type="nucleotide sequence ID" value="NZ_CP046603.1"/>
</dbReference>
<evidence type="ECO:0000313" key="2">
    <source>
        <dbReference type="EMBL" id="RDY68128.1"/>
    </source>
</evidence>
<dbReference type="InterPro" id="IPR013096">
    <property type="entry name" value="Cupin_2"/>
</dbReference>
<dbReference type="OrthoDB" id="6022610at2"/>
<organism evidence="2 3">
    <name type="scientific">Lysobacter soli</name>
    <dbReference type="NCBI Taxonomy" id="453783"/>
    <lineage>
        <taxon>Bacteria</taxon>
        <taxon>Pseudomonadati</taxon>
        <taxon>Pseudomonadota</taxon>
        <taxon>Gammaproteobacteria</taxon>
        <taxon>Lysobacterales</taxon>
        <taxon>Lysobacteraceae</taxon>
        <taxon>Lysobacter</taxon>
    </lineage>
</organism>
<dbReference type="GO" id="GO:0046872">
    <property type="term" value="F:metal ion binding"/>
    <property type="evidence" value="ECO:0007669"/>
    <property type="project" value="UniProtKB-KW"/>
</dbReference>
<proteinExistence type="predicted"/>
<gene>
    <name evidence="2" type="ORF">DX912_05825</name>
</gene>
<dbReference type="PANTHER" id="PTHR35848:SF6">
    <property type="entry name" value="CUPIN TYPE-2 DOMAIN-CONTAINING PROTEIN"/>
    <property type="match status" value="1"/>
</dbReference>
<dbReference type="InterPro" id="IPR014710">
    <property type="entry name" value="RmlC-like_jellyroll"/>
</dbReference>
<protein>
    <submittedName>
        <fullName evidence="2">Cupin domain-containing protein</fullName>
    </submittedName>
</protein>
<dbReference type="Pfam" id="PF07883">
    <property type="entry name" value="Cupin_2"/>
    <property type="match status" value="1"/>
</dbReference>
<evidence type="ECO:0000313" key="3">
    <source>
        <dbReference type="Proteomes" id="UP000256829"/>
    </source>
</evidence>
<dbReference type="InterPro" id="IPR051610">
    <property type="entry name" value="GPI/OXD"/>
</dbReference>
<dbReference type="EMBL" id="QTJR01000003">
    <property type="protein sequence ID" value="RDY68128.1"/>
    <property type="molecule type" value="Genomic_DNA"/>
</dbReference>
<dbReference type="SUPFAM" id="SSF51182">
    <property type="entry name" value="RmlC-like cupins"/>
    <property type="match status" value="1"/>
</dbReference>
<dbReference type="Gene3D" id="2.60.120.10">
    <property type="entry name" value="Jelly Rolls"/>
    <property type="match status" value="1"/>
</dbReference>
<accession>A0A3D8VH46</accession>